<evidence type="ECO:0000256" key="1">
    <source>
        <dbReference type="ARBA" id="ARBA00022723"/>
    </source>
</evidence>
<dbReference type="PANTHER" id="PTHR28535:SF1">
    <property type="entry name" value="PROTEIN ZGRF1"/>
    <property type="match status" value="1"/>
</dbReference>
<name>A0A8B7Z4U5_ACAPL</name>
<feature type="region of interest" description="Disordered" evidence="9">
    <location>
        <begin position="426"/>
        <end position="453"/>
    </location>
</feature>
<dbReference type="PROSITE" id="PS51999">
    <property type="entry name" value="ZF_GRF"/>
    <property type="match status" value="1"/>
</dbReference>
<evidence type="ECO:0000256" key="8">
    <source>
        <dbReference type="PROSITE-ProRule" id="PRU01343"/>
    </source>
</evidence>
<dbReference type="InterPro" id="IPR041677">
    <property type="entry name" value="DNA2/NAM7_AAA_11"/>
</dbReference>
<dbReference type="RefSeq" id="XP_022100658.1">
    <property type="nucleotide sequence ID" value="XM_022244966.1"/>
</dbReference>
<dbReference type="InterPro" id="IPR027417">
    <property type="entry name" value="P-loop_NTPase"/>
</dbReference>
<keyword evidence="2" id="KW-0547">Nucleotide-binding</keyword>
<protein>
    <submittedName>
        <fullName evidence="12">Protein ZGRF1-like isoform X3</fullName>
    </submittedName>
</protein>
<dbReference type="GO" id="GO:0016787">
    <property type="term" value="F:hydrolase activity"/>
    <property type="evidence" value="ECO:0007669"/>
    <property type="project" value="UniProtKB-KW"/>
</dbReference>
<dbReference type="CDD" id="cd18808">
    <property type="entry name" value="SF1_C_Upf1"/>
    <property type="match status" value="1"/>
</dbReference>
<evidence type="ECO:0000313" key="12">
    <source>
        <dbReference type="RefSeq" id="XP_022100658.1"/>
    </source>
</evidence>
<dbReference type="GO" id="GO:0035861">
    <property type="term" value="C:site of double-strand break"/>
    <property type="evidence" value="ECO:0007669"/>
    <property type="project" value="TreeGrafter"/>
</dbReference>
<feature type="compositionally biased region" description="Basic and acidic residues" evidence="9">
    <location>
        <begin position="499"/>
        <end position="508"/>
    </location>
</feature>
<dbReference type="GO" id="GO:0006302">
    <property type="term" value="P:double-strand break repair"/>
    <property type="evidence" value="ECO:0007669"/>
    <property type="project" value="TreeGrafter"/>
</dbReference>
<dbReference type="PANTHER" id="PTHR28535">
    <property type="entry name" value="ZINC FINGER GRF-TYPE CONTAINING 1"/>
    <property type="match status" value="1"/>
</dbReference>
<evidence type="ECO:0000256" key="7">
    <source>
        <dbReference type="ARBA" id="ARBA00022840"/>
    </source>
</evidence>
<dbReference type="InterPro" id="IPR010666">
    <property type="entry name" value="Znf_GRF"/>
</dbReference>
<dbReference type="GeneID" id="110984500"/>
<dbReference type="InterPro" id="IPR041679">
    <property type="entry name" value="DNA2/NAM7-like_C"/>
</dbReference>
<dbReference type="Pfam" id="PF13087">
    <property type="entry name" value="AAA_12"/>
    <property type="match status" value="1"/>
</dbReference>
<dbReference type="GO" id="GO:0008270">
    <property type="term" value="F:zinc ion binding"/>
    <property type="evidence" value="ECO:0007669"/>
    <property type="project" value="UniProtKB-KW"/>
</dbReference>
<dbReference type="Pfam" id="PF06839">
    <property type="entry name" value="Zn_ribbon_GRF"/>
    <property type="match status" value="1"/>
</dbReference>
<dbReference type="GO" id="GO:0005634">
    <property type="term" value="C:nucleus"/>
    <property type="evidence" value="ECO:0007669"/>
    <property type="project" value="TreeGrafter"/>
</dbReference>
<keyword evidence="3 8" id="KW-0863">Zinc-finger</keyword>
<dbReference type="SUPFAM" id="SSF52540">
    <property type="entry name" value="P-loop containing nucleoside triphosphate hydrolases"/>
    <property type="match status" value="1"/>
</dbReference>
<sequence>MASDTRRNYSVLYTHQKTKKSKTWQDGLLKISAQGTRAILFDEKGSKLDAVYVKPHQVLVGEELESDRYLIAVEEEKAVRDTVFSHEVPAEQQQKQKQQEEGHQPMFGRQKRMSLKRKRRGFMVPRQASKKLVTEDGNLTSTLATPPPFSAVEQPEKLHSKNSIQKPSLFSTPFAGARELKNFKTNFLNVYESSVSLCEQSLDHSGTVFHDNQTTVSFSNGDGFGPPITPKMDLSSAPDTANVSTTNVYLCHSDELSDNSPLKNKQSHLQFRENKRMHPDKFEFEQQKENNLAFSEDCEINHHFASHSDEQSLHGNGYISLKENSSKVYGDLNTKQSPLAAERRSTSQILALLGKRYAKFKPPIKQPNAISERELVPETLSSLATDIKDAVSPHIPVQVTEPLKSLYSPEFSKDVDVMTLLGQSAADSSMTPTCSSSNTLKDPTNSISDYGSPRTFHRQYETEMAQVETASISVERLEHPESMTNEPGLEDLTDIQRRKTSGEEDIKPADGAVDNPFTSHTRRRKGFLNPVIKVTGQTALSSGRSRCGELFFPSFDEVQGGVSLQRQVQIPASFSSVAHYKQVFTSAIKEHLNIILFELSQRYHSAKDKADVHYLDSSLQQSDEQSGDTTSPRCDHGNPAKMVCVKKDGANKGRFFYACSAQRANQCKFFMWADKFKGNSSNANSTSVGSSRTSLTTSTAATMYFKSHKVHLYYGCELQRRASYNNLMPGAPAWIRKHKQQMLENTKKKLYLRLSRKELSSMYGKEDIWVISKDLAFDSRSTFLARSVYHGPSSNSDVEIEPLAGYSTSNWASSCTVHALLACNASSEMTCLNNIQEFVNAGTVPILPYLLGSRSDEVFSNTQSRISTFRPPAQGFRTSRNLNCSSQEIEQITAGMIEKYELNTDQAEALRKVTAMFQQASNDKASPKPITLIHGVFGAGKSFLLAVTVLLLIQLFELNDAHYPGNSALQLPWKLLIASTTNVAVDRILSGLLDLGFEDFIRVGSVKKIAKPVLPYSVHASDSKDSQEIRELYEMLKTDLTPTEKHQVKRSIERQRLGRNRDLLGSVKVVGVTCAASTFPCMNNLKFPVVLLDECSQMTEPSSLLPITRFQCENLVLVGDPKQLDPTIQGSEATHGCGLEQTLFDRLILLGCKPILLRTQYRCHPTISAIANSLFYEQQLIDGVTTRDRLPLAPLPTLCFYSVSSGKECGANDGSYYNEQEASFVVFLIETLVLLGVQSADIGVITLYKAQTAQINILLQASKLSIRKSLKAIQISTVDAFQGGEKGVIILSCVRTDYMGFADSDKRTNVALTRSKNHLLIVGNLRILSANTLWGKVIDKCKDVENGIQSSQLFRKQWTPQLEELLKQDPSHDQTEVEGSPHPQNSPYFSPASEMEDSTAKEVGLHSSHKSSPSPFCL</sequence>
<keyword evidence="4" id="KW-0378">Hydrolase</keyword>
<dbReference type="OrthoDB" id="6513042at2759"/>
<accession>A0A8B7Z4U5</accession>
<evidence type="ECO:0000256" key="4">
    <source>
        <dbReference type="ARBA" id="ARBA00022801"/>
    </source>
</evidence>
<evidence type="ECO:0000256" key="3">
    <source>
        <dbReference type="ARBA" id="ARBA00022771"/>
    </source>
</evidence>
<evidence type="ECO:0000259" key="10">
    <source>
        <dbReference type="PROSITE" id="PS51999"/>
    </source>
</evidence>
<evidence type="ECO:0000256" key="9">
    <source>
        <dbReference type="SAM" id="MobiDB-lite"/>
    </source>
</evidence>
<dbReference type="InterPro" id="IPR047187">
    <property type="entry name" value="SF1_C_Upf1"/>
</dbReference>
<feature type="region of interest" description="Disordered" evidence="9">
    <location>
        <begin position="87"/>
        <end position="115"/>
    </location>
</feature>
<keyword evidence="5" id="KW-0347">Helicase</keyword>
<dbReference type="InterPro" id="IPR018838">
    <property type="entry name" value="ZGRF1-like_N"/>
</dbReference>
<evidence type="ECO:0000256" key="5">
    <source>
        <dbReference type="ARBA" id="ARBA00022806"/>
    </source>
</evidence>
<dbReference type="GO" id="GO:0004386">
    <property type="term" value="F:helicase activity"/>
    <property type="evidence" value="ECO:0007669"/>
    <property type="project" value="UniProtKB-KW"/>
</dbReference>
<dbReference type="Gene3D" id="3.40.50.300">
    <property type="entry name" value="P-loop containing nucleotide triphosphate hydrolases"/>
    <property type="match status" value="2"/>
</dbReference>
<evidence type="ECO:0000256" key="6">
    <source>
        <dbReference type="ARBA" id="ARBA00022833"/>
    </source>
</evidence>
<proteinExistence type="predicted"/>
<organism evidence="11 12">
    <name type="scientific">Acanthaster planci</name>
    <name type="common">Crown-of-thorns starfish</name>
    <dbReference type="NCBI Taxonomy" id="133434"/>
    <lineage>
        <taxon>Eukaryota</taxon>
        <taxon>Metazoa</taxon>
        <taxon>Echinodermata</taxon>
        <taxon>Eleutherozoa</taxon>
        <taxon>Asterozoa</taxon>
        <taxon>Asteroidea</taxon>
        <taxon>Valvatacea</taxon>
        <taxon>Valvatida</taxon>
        <taxon>Acanthasteridae</taxon>
        <taxon>Acanthaster</taxon>
    </lineage>
</organism>
<gene>
    <name evidence="12" type="primary">LOC110984500</name>
</gene>
<evidence type="ECO:0000256" key="2">
    <source>
        <dbReference type="ARBA" id="ARBA00022741"/>
    </source>
</evidence>
<dbReference type="GO" id="GO:0005524">
    <property type="term" value="F:ATP binding"/>
    <property type="evidence" value="ECO:0007669"/>
    <property type="project" value="UniProtKB-KW"/>
</dbReference>
<keyword evidence="11" id="KW-1185">Reference proteome</keyword>
<feature type="region of interest" description="Disordered" evidence="9">
    <location>
        <begin position="499"/>
        <end position="520"/>
    </location>
</feature>
<dbReference type="InterPro" id="IPR052800">
    <property type="entry name" value="DNA_Repair_Helicase_ZGRF1"/>
</dbReference>
<feature type="region of interest" description="Disordered" evidence="9">
    <location>
        <begin position="1368"/>
        <end position="1418"/>
    </location>
</feature>
<feature type="domain" description="GRF-type" evidence="10">
    <location>
        <begin position="634"/>
        <end position="676"/>
    </location>
</feature>
<dbReference type="Pfam" id="PF13086">
    <property type="entry name" value="AAA_11"/>
    <property type="match status" value="2"/>
</dbReference>
<keyword evidence="7" id="KW-0067">ATP-binding</keyword>
<feature type="compositionally biased region" description="Polar residues" evidence="9">
    <location>
        <begin position="426"/>
        <end position="449"/>
    </location>
</feature>
<keyword evidence="6" id="KW-0862">Zinc</keyword>
<dbReference type="FunFam" id="3.40.50.300:FF:000326">
    <property type="entry name" value="P-loop containing nucleoside triphosphate hydrolase"/>
    <property type="match status" value="1"/>
</dbReference>
<reference evidence="12" key="1">
    <citation type="submission" date="2025-08" db="UniProtKB">
        <authorList>
            <consortium name="RefSeq"/>
        </authorList>
    </citation>
    <scope>IDENTIFICATION</scope>
</reference>
<dbReference type="Pfam" id="PF10382">
    <property type="entry name" value="ZGRF1-like_N"/>
    <property type="match status" value="1"/>
</dbReference>
<keyword evidence="1" id="KW-0479">Metal-binding</keyword>
<evidence type="ECO:0000313" key="11">
    <source>
        <dbReference type="Proteomes" id="UP000694845"/>
    </source>
</evidence>
<dbReference type="Proteomes" id="UP000694845">
    <property type="component" value="Unplaced"/>
</dbReference>